<evidence type="ECO:0000313" key="2">
    <source>
        <dbReference type="EMBL" id="KAF1046918.1"/>
    </source>
</evidence>
<name>A0A7V8FZ64_9BURK</name>
<dbReference type="EMBL" id="WNDX01000016">
    <property type="protein sequence ID" value="KAF1046918.1"/>
    <property type="molecule type" value="Genomic_DNA"/>
</dbReference>
<accession>A0A7V8FZ64</accession>
<organism evidence="2 3">
    <name type="scientific">Herbaspirillum frisingense</name>
    <dbReference type="NCBI Taxonomy" id="92645"/>
    <lineage>
        <taxon>Bacteria</taxon>
        <taxon>Pseudomonadati</taxon>
        <taxon>Pseudomonadota</taxon>
        <taxon>Betaproteobacteria</taxon>
        <taxon>Burkholderiales</taxon>
        <taxon>Oxalobacteraceae</taxon>
        <taxon>Herbaspirillum</taxon>
    </lineage>
</organism>
<protein>
    <recommendedName>
        <fullName evidence="4">Lipoprotein</fullName>
    </recommendedName>
</protein>
<keyword evidence="1" id="KW-0732">Signal</keyword>
<dbReference type="GO" id="GO:0005576">
    <property type="term" value="C:extracellular region"/>
    <property type="evidence" value="ECO:0007669"/>
    <property type="project" value="TreeGrafter"/>
</dbReference>
<dbReference type="Proteomes" id="UP000462435">
    <property type="component" value="Unassembled WGS sequence"/>
</dbReference>
<comment type="caution">
    <text evidence="2">The sequence shown here is derived from an EMBL/GenBank/DDBJ whole genome shotgun (WGS) entry which is preliminary data.</text>
</comment>
<evidence type="ECO:0000256" key="1">
    <source>
        <dbReference type="SAM" id="SignalP"/>
    </source>
</evidence>
<reference evidence="3" key="1">
    <citation type="journal article" date="2020" name="MBio">
        <title>Horizontal gene transfer to a defensive symbiont with a reduced genome amongst a multipartite beetle microbiome.</title>
        <authorList>
            <person name="Waterworth S.C."/>
            <person name="Florez L.V."/>
            <person name="Rees E.R."/>
            <person name="Hertweck C."/>
            <person name="Kaltenpoth M."/>
            <person name="Kwan J.C."/>
        </authorList>
    </citation>
    <scope>NUCLEOTIDE SEQUENCE [LARGE SCALE GENOMIC DNA]</scope>
</reference>
<feature type="chain" id="PRO_5030616568" description="Lipoprotein" evidence="1">
    <location>
        <begin position="23"/>
        <end position="268"/>
    </location>
</feature>
<evidence type="ECO:0008006" key="4">
    <source>
        <dbReference type="Google" id="ProtNLM"/>
    </source>
</evidence>
<evidence type="ECO:0000313" key="3">
    <source>
        <dbReference type="Proteomes" id="UP000462435"/>
    </source>
</evidence>
<dbReference type="PANTHER" id="PTHR37549:SF1">
    <property type="entry name" value="LIPOPROTEIN LPRI"/>
    <property type="match status" value="1"/>
</dbReference>
<gene>
    <name evidence="2" type="ORF">GAK35_00865</name>
</gene>
<dbReference type="InterPro" id="IPR052755">
    <property type="entry name" value="Lysozyme_Inhibitor_LprI"/>
</dbReference>
<dbReference type="PANTHER" id="PTHR37549">
    <property type="entry name" value="LIPOPROTEIN LPRI"/>
    <property type="match status" value="1"/>
</dbReference>
<feature type="signal peptide" evidence="1">
    <location>
        <begin position="1"/>
        <end position="22"/>
    </location>
</feature>
<proteinExistence type="predicted"/>
<dbReference type="AlphaFoldDB" id="A0A7V8FZ64"/>
<sequence length="268" mass="29083">MNKAASVALAALCIFASAPLLAASFDCGKAGSANEKTICGDAELSSLDDKLGKTFRQARQRAADRRAFNADSDRQWRWREQNCHERTCLLDWYHRRQAELETLSDSSIAEAARLPLKAGQVATPPAPALAAVAPKMQAPTHDGPTPLRLALNQAQIAGIAPSGATPWPHYVRVDKGEYFYQDPQAATREQLVGVRYYGIENGQYILEASRGNAVLRYTCSADCAYIGQLTLPGDVEKDTIIVRNDRASLPSLIVNDAINGLLAESGVR</sequence>